<dbReference type="Gene3D" id="3.30.460.10">
    <property type="entry name" value="Beta Polymerase, domain 2"/>
    <property type="match status" value="1"/>
</dbReference>
<dbReference type="GO" id="GO:0003723">
    <property type="term" value="F:RNA binding"/>
    <property type="evidence" value="ECO:0007669"/>
    <property type="project" value="UniProtKB-KW"/>
</dbReference>
<evidence type="ECO:0000313" key="7">
    <source>
        <dbReference type="Proteomes" id="UP000712600"/>
    </source>
</evidence>
<dbReference type="InterPro" id="IPR043519">
    <property type="entry name" value="NT_sf"/>
</dbReference>
<organism evidence="6 7">
    <name type="scientific">Brassica cretica</name>
    <name type="common">Mustard</name>
    <dbReference type="NCBI Taxonomy" id="69181"/>
    <lineage>
        <taxon>Eukaryota</taxon>
        <taxon>Viridiplantae</taxon>
        <taxon>Streptophyta</taxon>
        <taxon>Embryophyta</taxon>
        <taxon>Tracheophyta</taxon>
        <taxon>Spermatophyta</taxon>
        <taxon>Magnoliopsida</taxon>
        <taxon>eudicotyledons</taxon>
        <taxon>Gunneridae</taxon>
        <taxon>Pentapetalae</taxon>
        <taxon>rosids</taxon>
        <taxon>malvids</taxon>
        <taxon>Brassicales</taxon>
        <taxon>Brassicaceae</taxon>
        <taxon>Brassiceae</taxon>
        <taxon>Brassica</taxon>
    </lineage>
</organism>
<name>A0A8S9S4I5_BRACR</name>
<sequence>MRLSLPINTIITLPRPILLIPPSRHRKPNRFSTVAFRGVSPSLCRCWFSTLKTAMTTTTVGGEDNEKQSKISVELKEKIDLTEKEREIFDRLLGTLRFCNLDTQLRVAGGWVRDKLLGRDSDDIDIAIDNMSGRTNASWTDAENACQLLPGTFIGFYRERASTSWSGYRRMRAGPSGTRAG</sequence>
<dbReference type="EMBL" id="QGKX02000088">
    <property type="protein sequence ID" value="KAF3588097.1"/>
    <property type="molecule type" value="Genomic_DNA"/>
</dbReference>
<evidence type="ECO:0000256" key="2">
    <source>
        <dbReference type="ARBA" id="ARBA00022679"/>
    </source>
</evidence>
<evidence type="ECO:0000313" key="6">
    <source>
        <dbReference type="EMBL" id="KAF3588097.1"/>
    </source>
</evidence>
<reference evidence="6" key="1">
    <citation type="submission" date="2019-12" db="EMBL/GenBank/DDBJ databases">
        <title>Genome sequencing and annotation of Brassica cretica.</title>
        <authorList>
            <person name="Studholme D.J."/>
            <person name="Sarris P."/>
        </authorList>
    </citation>
    <scope>NUCLEOTIDE SEQUENCE</scope>
    <source>
        <strain evidence="6">PFS-109/04</strain>
        <tissue evidence="6">Leaf</tissue>
    </source>
</reference>
<dbReference type="InterPro" id="IPR002646">
    <property type="entry name" value="PolA_pol_head_dom"/>
</dbReference>
<evidence type="ECO:0000259" key="5">
    <source>
        <dbReference type="Pfam" id="PF01743"/>
    </source>
</evidence>
<dbReference type="GO" id="GO:0052927">
    <property type="term" value="F:CC tRNA cytidylyltransferase activity"/>
    <property type="evidence" value="ECO:0007669"/>
    <property type="project" value="TreeGrafter"/>
</dbReference>
<dbReference type="AlphaFoldDB" id="A0A8S9S4I5"/>
<feature type="domain" description="Poly A polymerase head" evidence="5">
    <location>
        <begin position="105"/>
        <end position="133"/>
    </location>
</feature>
<comment type="similarity">
    <text evidence="1 4">Belongs to the tRNA nucleotidyltransferase/poly(A) polymerase family.</text>
</comment>
<dbReference type="PANTHER" id="PTHR13734">
    <property type="entry name" value="TRNA-NUCLEOTIDYLTRANSFERASE"/>
    <property type="match status" value="1"/>
</dbReference>
<dbReference type="GO" id="GO:0001680">
    <property type="term" value="P:tRNA 3'-terminal CCA addition"/>
    <property type="evidence" value="ECO:0007669"/>
    <property type="project" value="UniProtKB-ARBA"/>
</dbReference>
<proteinExistence type="inferred from homology"/>
<evidence type="ECO:0000256" key="3">
    <source>
        <dbReference type="ARBA" id="ARBA00022884"/>
    </source>
</evidence>
<evidence type="ECO:0000256" key="1">
    <source>
        <dbReference type="ARBA" id="ARBA00007265"/>
    </source>
</evidence>
<dbReference type="SUPFAM" id="SSF81301">
    <property type="entry name" value="Nucleotidyltransferase"/>
    <property type="match status" value="1"/>
</dbReference>
<dbReference type="GO" id="GO:0052929">
    <property type="term" value="F:ATP:3'-cytidine-cytidine-tRNA adenylyltransferase activity"/>
    <property type="evidence" value="ECO:0007669"/>
    <property type="project" value="TreeGrafter"/>
</dbReference>
<dbReference type="PANTHER" id="PTHR13734:SF5">
    <property type="entry name" value="CCA TRNA NUCLEOTIDYLTRANSFERASE, MITOCHONDRIAL"/>
    <property type="match status" value="1"/>
</dbReference>
<keyword evidence="3 4" id="KW-0694">RNA-binding</keyword>
<comment type="caution">
    <text evidence="6">The sequence shown here is derived from an EMBL/GenBank/DDBJ whole genome shotgun (WGS) entry which is preliminary data.</text>
</comment>
<protein>
    <recommendedName>
        <fullName evidence="5">Poly A polymerase head domain-containing protein</fullName>
    </recommendedName>
</protein>
<dbReference type="Pfam" id="PF01743">
    <property type="entry name" value="PolyA_pol"/>
    <property type="match status" value="1"/>
</dbReference>
<dbReference type="Proteomes" id="UP000712600">
    <property type="component" value="Unassembled WGS sequence"/>
</dbReference>
<accession>A0A8S9S4I5</accession>
<keyword evidence="2 4" id="KW-0808">Transferase</keyword>
<gene>
    <name evidence="6" type="ORF">F2Q69_00027345</name>
</gene>
<evidence type="ECO:0000256" key="4">
    <source>
        <dbReference type="RuleBase" id="RU003953"/>
    </source>
</evidence>